<evidence type="ECO:0000313" key="2">
    <source>
        <dbReference type="Proteomes" id="UP001204445"/>
    </source>
</evidence>
<name>A0AAE3L132_9GAMM</name>
<dbReference type="InterPro" id="IPR041916">
    <property type="entry name" value="Anti_sigma_zinc_sf"/>
</dbReference>
<evidence type="ECO:0000313" key="1">
    <source>
        <dbReference type="EMBL" id="MCS3902576.1"/>
    </source>
</evidence>
<protein>
    <submittedName>
        <fullName evidence="1">Anti-sigma-YlaC factor YlaD</fullName>
    </submittedName>
</protein>
<accession>A0AAE3L132</accession>
<dbReference type="AlphaFoldDB" id="A0AAE3L132"/>
<dbReference type="EMBL" id="JANUCT010000003">
    <property type="protein sequence ID" value="MCS3902576.1"/>
    <property type="molecule type" value="Genomic_DNA"/>
</dbReference>
<proteinExistence type="predicted"/>
<organism evidence="1 2">
    <name type="scientific">Methylohalomonas lacus</name>
    <dbReference type="NCBI Taxonomy" id="398773"/>
    <lineage>
        <taxon>Bacteria</taxon>
        <taxon>Pseudomonadati</taxon>
        <taxon>Pseudomonadota</taxon>
        <taxon>Gammaproteobacteria</taxon>
        <taxon>Methylohalomonadales</taxon>
        <taxon>Methylohalomonadaceae</taxon>
        <taxon>Methylohalomonas</taxon>
    </lineage>
</organism>
<sequence length="86" mass="10127">MLNCRELVQETTANPDLLEGSRLRLSVRLHLMMCRYCRRYVRQLQRLLALLRRQHDSDKTCPPETVERVLAEIRQAELKQPDPPAS</sequence>
<dbReference type="Gene3D" id="1.10.10.1320">
    <property type="entry name" value="Anti-sigma factor, zinc-finger domain"/>
    <property type="match status" value="1"/>
</dbReference>
<dbReference type="Proteomes" id="UP001204445">
    <property type="component" value="Unassembled WGS sequence"/>
</dbReference>
<comment type="caution">
    <text evidence="1">The sequence shown here is derived from an EMBL/GenBank/DDBJ whole genome shotgun (WGS) entry which is preliminary data.</text>
</comment>
<dbReference type="RefSeq" id="WP_259054126.1">
    <property type="nucleotide sequence ID" value="NZ_JANUCT010000003.1"/>
</dbReference>
<reference evidence="1" key="1">
    <citation type="submission" date="2022-08" db="EMBL/GenBank/DDBJ databases">
        <title>Genomic Encyclopedia of Type Strains, Phase III (KMG-III): the genomes of soil and plant-associated and newly described type strains.</title>
        <authorList>
            <person name="Whitman W."/>
        </authorList>
    </citation>
    <scope>NUCLEOTIDE SEQUENCE</scope>
    <source>
        <strain evidence="1">HMT 1</strain>
    </source>
</reference>
<gene>
    <name evidence="1" type="ORF">J2T55_000580</name>
</gene>
<keyword evidence="2" id="KW-1185">Reference proteome</keyword>